<dbReference type="OrthoDB" id="30637at2157"/>
<dbReference type="AlphaFoldDB" id="A0A3P3RD72"/>
<dbReference type="Pfam" id="PF13416">
    <property type="entry name" value="SBP_bac_8"/>
    <property type="match status" value="1"/>
</dbReference>
<evidence type="ECO:0000256" key="2">
    <source>
        <dbReference type="SAM" id="Phobius"/>
    </source>
</evidence>
<proteinExistence type="predicted"/>
<evidence type="ECO:0000313" key="4">
    <source>
        <dbReference type="Proteomes" id="UP000282322"/>
    </source>
</evidence>
<comment type="caution">
    <text evidence="3">The sequence shown here is derived from an EMBL/GenBank/DDBJ whole genome shotgun (WGS) entry which is preliminary data.</text>
</comment>
<feature type="transmembrane region" description="Helical" evidence="2">
    <location>
        <begin position="27"/>
        <end position="48"/>
    </location>
</feature>
<dbReference type="InterPro" id="IPR050490">
    <property type="entry name" value="Bact_solute-bd_prot1"/>
</dbReference>
<dbReference type="InterPro" id="IPR006059">
    <property type="entry name" value="SBP"/>
</dbReference>
<protein>
    <submittedName>
        <fullName evidence="3">Extracellular solute-binding protein</fullName>
    </submittedName>
</protein>
<evidence type="ECO:0000313" key="3">
    <source>
        <dbReference type="EMBL" id="RRJ31406.1"/>
    </source>
</evidence>
<keyword evidence="4" id="KW-1185">Reference proteome</keyword>
<dbReference type="RefSeq" id="WP_124954358.1">
    <property type="nucleotide sequence ID" value="NZ_RRCH01000014.1"/>
</dbReference>
<gene>
    <name evidence="3" type="ORF">EIK79_06715</name>
</gene>
<dbReference type="PANTHER" id="PTHR43649:SF12">
    <property type="entry name" value="DIACETYLCHITOBIOSE BINDING PROTEIN DASA"/>
    <property type="match status" value="1"/>
</dbReference>
<keyword evidence="2" id="KW-0472">Membrane</keyword>
<organism evidence="3 4">
    <name type="scientific">Halocatena pleomorpha</name>
    <dbReference type="NCBI Taxonomy" id="1785090"/>
    <lineage>
        <taxon>Archaea</taxon>
        <taxon>Methanobacteriati</taxon>
        <taxon>Methanobacteriota</taxon>
        <taxon>Stenosarchaea group</taxon>
        <taxon>Halobacteria</taxon>
        <taxon>Halobacteriales</taxon>
        <taxon>Natronomonadaceae</taxon>
        <taxon>Halocatena</taxon>
    </lineage>
</organism>
<dbReference type="EMBL" id="RRCH01000014">
    <property type="protein sequence ID" value="RRJ31406.1"/>
    <property type="molecule type" value="Genomic_DNA"/>
</dbReference>
<dbReference type="PANTHER" id="PTHR43649">
    <property type="entry name" value="ARABINOSE-BINDING PROTEIN-RELATED"/>
    <property type="match status" value="1"/>
</dbReference>
<dbReference type="Proteomes" id="UP000282322">
    <property type="component" value="Unassembled WGS sequence"/>
</dbReference>
<name>A0A3P3RD72_9EURY</name>
<keyword evidence="2" id="KW-1133">Transmembrane helix</keyword>
<evidence type="ECO:0000256" key="1">
    <source>
        <dbReference type="SAM" id="MobiDB-lite"/>
    </source>
</evidence>
<sequence length="437" mass="49007">MRAGDRRERPRSRSSGRDSQSYTSRRGLLRAAGAVGLAGLAGCTGFVGSSSDGIEYWTLFSGGDGAVMKSMVNEINDSGDHDFQINRQRVPWDEHYRRLYTSMVGGNPPDIAVMHSRMMNEYQDNLVPVTDEIGTEPYLTDVAQGGMVDGEQLAVPIDTHPLGLYYNKEIFEEAGLDPEKPPNTPDRFQEAAAAIIENTDYYAFDFPEGEYHAETMWMLLHGRGGKVLTDDYEPAFDTPDGRAVVQEMHDWVHKHGWAPVDPVAGWEAWNRGELGMRIDGTWHVTVVREVGFEFGMTKPFVMPGADNPVTIGDSHTLIIPQSEERDRKRLENAIETIRLLSQQFNDRWGRKAGHLPASKAALKSDSLRTSKTWEQTLGVFHDMVNNDQFIRPPATPNVEEYTEAIYQPLDDMRAGNISPDKMIKTAVNGVEQAFNRR</sequence>
<keyword evidence="2" id="KW-0812">Transmembrane</keyword>
<feature type="region of interest" description="Disordered" evidence="1">
    <location>
        <begin position="1"/>
        <end position="24"/>
    </location>
</feature>
<reference evidence="3 4" key="1">
    <citation type="submission" date="2018-11" db="EMBL/GenBank/DDBJ databases">
        <title>Taxonoimc description of Halomarina strain SPP-AMP-1.</title>
        <authorList>
            <person name="Pal Y."/>
            <person name="Srinivasana K."/>
            <person name="Verma A."/>
            <person name="Kumar P."/>
        </authorList>
    </citation>
    <scope>NUCLEOTIDE SEQUENCE [LARGE SCALE GENOMIC DNA]</scope>
    <source>
        <strain evidence="3 4">SPP-AMP-1</strain>
    </source>
</reference>
<accession>A0A3P3RD72</accession>
<dbReference type="Gene3D" id="3.40.190.10">
    <property type="entry name" value="Periplasmic binding protein-like II"/>
    <property type="match status" value="1"/>
</dbReference>
<dbReference type="SUPFAM" id="SSF53850">
    <property type="entry name" value="Periplasmic binding protein-like II"/>
    <property type="match status" value="1"/>
</dbReference>